<evidence type="ECO:0000313" key="8">
    <source>
        <dbReference type="EMBL" id="KAG9989322.1"/>
    </source>
</evidence>
<accession>A0A9P8K149</accession>
<feature type="domain" description="GFO/IDH/MocA-like oxidoreductase" evidence="7">
    <location>
        <begin position="166"/>
        <end position="256"/>
    </location>
</feature>
<gene>
    <name evidence="8" type="ORF">KCU98_g1976</name>
</gene>
<comment type="catalytic activity">
    <reaction evidence="5">
        <text>D-xylose + NADP(+) = D-xylono-1,5-lactone + NADPH + H(+)</text>
        <dbReference type="Rhea" id="RHEA:22000"/>
        <dbReference type="ChEBI" id="CHEBI:15378"/>
        <dbReference type="ChEBI" id="CHEBI:15867"/>
        <dbReference type="ChEBI" id="CHEBI:53455"/>
        <dbReference type="ChEBI" id="CHEBI:57783"/>
        <dbReference type="ChEBI" id="CHEBI:58349"/>
        <dbReference type="EC" id="1.1.1.179"/>
    </reaction>
</comment>
<evidence type="ECO:0000259" key="7">
    <source>
        <dbReference type="Pfam" id="PF22725"/>
    </source>
</evidence>
<dbReference type="EMBL" id="JAHFXS010000090">
    <property type="protein sequence ID" value="KAG9989322.1"/>
    <property type="molecule type" value="Genomic_DNA"/>
</dbReference>
<reference evidence="8" key="2">
    <citation type="submission" date="2021-08" db="EMBL/GenBank/DDBJ databases">
        <authorList>
            <person name="Gostincar C."/>
            <person name="Sun X."/>
            <person name="Song Z."/>
            <person name="Gunde-Cimerman N."/>
        </authorList>
    </citation>
    <scope>NUCLEOTIDE SEQUENCE</scope>
    <source>
        <strain evidence="8">EXF-9298</strain>
    </source>
</reference>
<dbReference type="InterPro" id="IPR055170">
    <property type="entry name" value="GFO_IDH_MocA-like_dom"/>
</dbReference>
<dbReference type="InterPro" id="IPR050984">
    <property type="entry name" value="Gfo/Idh/MocA_domain"/>
</dbReference>
<evidence type="ECO:0000256" key="2">
    <source>
        <dbReference type="ARBA" id="ARBA00023002"/>
    </source>
</evidence>
<protein>
    <recommendedName>
        <fullName evidence="3">D-xylose 1-dehydrogenase (NADP(+), D-xylono-1,5-lactone-forming)</fullName>
        <ecNumber evidence="3">1.1.1.179</ecNumber>
    </recommendedName>
    <alternativeName>
        <fullName evidence="4">D-xylose-NADP dehydrogenase</fullName>
    </alternativeName>
</protein>
<dbReference type="Pfam" id="PF22725">
    <property type="entry name" value="GFO_IDH_MocA_C3"/>
    <property type="match status" value="1"/>
</dbReference>
<comment type="caution">
    <text evidence="8">The sequence shown here is derived from an EMBL/GenBank/DDBJ whole genome shotgun (WGS) entry which is preliminary data.</text>
</comment>
<evidence type="ECO:0000259" key="6">
    <source>
        <dbReference type="Pfam" id="PF01408"/>
    </source>
</evidence>
<evidence type="ECO:0000256" key="1">
    <source>
        <dbReference type="ARBA" id="ARBA00010928"/>
    </source>
</evidence>
<reference evidence="8" key="1">
    <citation type="journal article" date="2021" name="J Fungi (Basel)">
        <title>Virulence traits and population genomics of the black yeast Aureobasidium melanogenum.</title>
        <authorList>
            <person name="Cernosa A."/>
            <person name="Sun X."/>
            <person name="Gostincar C."/>
            <person name="Fang C."/>
            <person name="Gunde-Cimerman N."/>
            <person name="Song Z."/>
        </authorList>
    </citation>
    <scope>NUCLEOTIDE SEQUENCE</scope>
    <source>
        <strain evidence="8">EXF-9298</strain>
    </source>
</reference>
<evidence type="ECO:0000313" key="9">
    <source>
        <dbReference type="Proteomes" id="UP000729357"/>
    </source>
</evidence>
<keyword evidence="9" id="KW-1185">Reference proteome</keyword>
<feature type="non-terminal residue" evidence="8">
    <location>
        <position position="408"/>
    </location>
</feature>
<dbReference type="PANTHER" id="PTHR22604">
    <property type="entry name" value="OXIDOREDUCTASES"/>
    <property type="match status" value="1"/>
</dbReference>
<evidence type="ECO:0000256" key="5">
    <source>
        <dbReference type="ARBA" id="ARBA00049233"/>
    </source>
</evidence>
<organism evidence="8 9">
    <name type="scientific">Aureobasidium melanogenum</name>
    <name type="common">Aureobasidium pullulans var. melanogenum</name>
    <dbReference type="NCBI Taxonomy" id="46634"/>
    <lineage>
        <taxon>Eukaryota</taxon>
        <taxon>Fungi</taxon>
        <taxon>Dikarya</taxon>
        <taxon>Ascomycota</taxon>
        <taxon>Pezizomycotina</taxon>
        <taxon>Dothideomycetes</taxon>
        <taxon>Dothideomycetidae</taxon>
        <taxon>Dothideales</taxon>
        <taxon>Saccotheciaceae</taxon>
        <taxon>Aureobasidium</taxon>
    </lineage>
</organism>
<dbReference type="SUPFAM" id="SSF55347">
    <property type="entry name" value="Glyceraldehyde-3-phosphate dehydrogenase-like, C-terminal domain"/>
    <property type="match status" value="1"/>
</dbReference>
<keyword evidence="2" id="KW-0560">Oxidoreductase</keyword>
<dbReference type="InterPro" id="IPR000683">
    <property type="entry name" value="Gfo/Idh/MocA-like_OxRdtase_N"/>
</dbReference>
<evidence type="ECO:0000256" key="3">
    <source>
        <dbReference type="ARBA" id="ARBA00038984"/>
    </source>
</evidence>
<feature type="domain" description="Gfo/Idh/MocA-like oxidoreductase N-terminal" evidence="6">
    <location>
        <begin position="24"/>
        <end position="132"/>
    </location>
</feature>
<dbReference type="SUPFAM" id="SSF51735">
    <property type="entry name" value="NAD(P)-binding Rossmann-fold domains"/>
    <property type="match status" value="1"/>
</dbReference>
<dbReference type="Pfam" id="PF01408">
    <property type="entry name" value="GFO_IDH_MocA"/>
    <property type="match status" value="1"/>
</dbReference>
<dbReference type="Proteomes" id="UP000729357">
    <property type="component" value="Unassembled WGS sequence"/>
</dbReference>
<dbReference type="PANTHER" id="PTHR22604:SF105">
    <property type="entry name" value="TRANS-1,2-DIHYDROBENZENE-1,2-DIOL DEHYDROGENASE"/>
    <property type="match status" value="1"/>
</dbReference>
<dbReference type="Gene3D" id="3.40.50.720">
    <property type="entry name" value="NAD(P)-binding Rossmann-like Domain"/>
    <property type="match status" value="1"/>
</dbReference>
<evidence type="ECO:0000256" key="4">
    <source>
        <dbReference type="ARBA" id="ARBA00042988"/>
    </source>
</evidence>
<dbReference type="EC" id="1.1.1.179" evidence="3"/>
<dbReference type="AlphaFoldDB" id="A0A9P8K149"/>
<dbReference type="Gene3D" id="3.30.360.10">
    <property type="entry name" value="Dihydrodipicolinate Reductase, domain 2"/>
    <property type="match status" value="1"/>
</dbReference>
<comment type="similarity">
    <text evidence="1">Belongs to the Gfo/Idh/MocA family.</text>
</comment>
<name>A0A9P8K149_AURME</name>
<dbReference type="InterPro" id="IPR036291">
    <property type="entry name" value="NAD(P)-bd_dom_sf"/>
</dbReference>
<dbReference type="GO" id="GO:0047837">
    <property type="term" value="F:D-xylose 1-dehydrogenase (NADP+) activity"/>
    <property type="evidence" value="ECO:0007669"/>
    <property type="project" value="UniProtKB-EC"/>
</dbReference>
<dbReference type="GO" id="GO:0000166">
    <property type="term" value="F:nucleotide binding"/>
    <property type="evidence" value="ECO:0007669"/>
    <property type="project" value="InterPro"/>
</dbReference>
<proteinExistence type="inferred from homology"/>
<sequence>MAAMIGRVWSAFNPPLVTKRDDALKFGILGAANIAPLSLIIPAKSHPEMIVQAVAARDRSKAEAFAKSHGIPEVKDSYQDILDNPNIDCVFIPLPNGLHYEWAVRAIRAGKHVLLEKPSTSNSTEAKILFDMPELSQPNGPVILEAFHNRFYPSWNLFKSMINPADVVHVTSNSMIPWWASSKDDIHFNYNISGGTMMAMGTYNYAALRLLFDADPAECTSCDTKAYTDGVHDKCDYEFQAKFRFPNGGIGEASSTLQGGTILKPSFVTVTTRETIIPDKTLPDDQEKLQSQILTLNGMIHGVFWHRIDIKSKFEIRSKETGKIVKRWEENSSRKAYTFKEAGGEFADLPGETFWMSYRYQLEAFVNKIRGRETQHWVDGQDSIAQMKMIDMAYEKSGLGPRPSSSFS</sequence>